<reference evidence="5 6" key="1">
    <citation type="submission" date="2024-06" db="EMBL/GenBank/DDBJ databases">
        <title>A chromosome level genome sequence of Diviner's sage (Salvia divinorum).</title>
        <authorList>
            <person name="Ford S.A."/>
            <person name="Ro D.-K."/>
            <person name="Ness R.W."/>
            <person name="Phillips M.A."/>
        </authorList>
    </citation>
    <scope>NUCLEOTIDE SEQUENCE [LARGE SCALE GENOMIC DNA]</scope>
    <source>
        <strain evidence="5">SAF-2024a</strain>
        <tissue evidence="5">Leaf</tissue>
    </source>
</reference>
<comment type="caution">
    <text evidence="5">The sequence shown here is derived from an EMBL/GenBank/DDBJ whole genome shotgun (WGS) entry which is preliminary data.</text>
</comment>
<dbReference type="GO" id="GO:0046872">
    <property type="term" value="F:metal ion binding"/>
    <property type="evidence" value="ECO:0007669"/>
    <property type="project" value="UniProtKB-KW"/>
</dbReference>
<comment type="cofactor">
    <cofactor evidence="1">
        <name>Mg(2+)</name>
        <dbReference type="ChEBI" id="CHEBI:18420"/>
    </cofactor>
</comment>
<dbReference type="SUPFAM" id="SSF48576">
    <property type="entry name" value="Terpenoid synthases"/>
    <property type="match status" value="1"/>
</dbReference>
<organism evidence="5 6">
    <name type="scientific">Salvia divinorum</name>
    <name type="common">Maria pastora</name>
    <name type="synonym">Diviner's sage</name>
    <dbReference type="NCBI Taxonomy" id="28513"/>
    <lineage>
        <taxon>Eukaryota</taxon>
        <taxon>Viridiplantae</taxon>
        <taxon>Streptophyta</taxon>
        <taxon>Embryophyta</taxon>
        <taxon>Tracheophyta</taxon>
        <taxon>Spermatophyta</taxon>
        <taxon>Magnoliopsida</taxon>
        <taxon>eudicotyledons</taxon>
        <taxon>Gunneridae</taxon>
        <taxon>Pentapetalae</taxon>
        <taxon>asterids</taxon>
        <taxon>lamiids</taxon>
        <taxon>Lamiales</taxon>
        <taxon>Lamiaceae</taxon>
        <taxon>Nepetoideae</taxon>
        <taxon>Mentheae</taxon>
        <taxon>Salviinae</taxon>
        <taxon>Salvia</taxon>
        <taxon>Salvia subgen. Calosphace</taxon>
    </lineage>
</organism>
<accession>A0ABD1I8G6</accession>
<evidence type="ECO:0000256" key="3">
    <source>
        <dbReference type="ARBA" id="ARBA00022723"/>
    </source>
</evidence>
<dbReference type="InterPro" id="IPR000092">
    <property type="entry name" value="Polyprenyl_synt"/>
</dbReference>
<name>A0ABD1I8G6_SALDI</name>
<gene>
    <name evidence="5" type="ORF">AAHA92_06582</name>
</gene>
<dbReference type="Gene3D" id="1.10.600.10">
    <property type="entry name" value="Farnesyl Diphosphate Synthase"/>
    <property type="match status" value="1"/>
</dbReference>
<sequence length="88" mass="9595">MYARRAGLMFQVVDDVLDGTKTSEELGKTAGKDAVTGKATYPKLIGVEKSRELAERLKSEAGEQLVGFESGRAAPLMALLDFIAYREK</sequence>
<keyword evidence="4" id="KW-0460">Magnesium</keyword>
<dbReference type="Proteomes" id="UP001567538">
    <property type="component" value="Unassembled WGS sequence"/>
</dbReference>
<proteinExistence type="inferred from homology"/>
<dbReference type="EMBL" id="JBEAFC010000003">
    <property type="protein sequence ID" value="KAL1564209.1"/>
    <property type="molecule type" value="Genomic_DNA"/>
</dbReference>
<dbReference type="AlphaFoldDB" id="A0ABD1I8G6"/>
<dbReference type="PANTHER" id="PTHR43281:SF24">
    <property type="entry name" value="OS07G0580900 PROTEIN"/>
    <property type="match status" value="1"/>
</dbReference>
<evidence type="ECO:0000313" key="5">
    <source>
        <dbReference type="EMBL" id="KAL1564209.1"/>
    </source>
</evidence>
<keyword evidence="3" id="KW-0479">Metal-binding</keyword>
<evidence type="ECO:0000313" key="6">
    <source>
        <dbReference type="Proteomes" id="UP001567538"/>
    </source>
</evidence>
<protein>
    <submittedName>
        <fullName evidence="5">Geranylfarnesyl diphosphate synthase, chloroplastic-like</fullName>
    </submittedName>
</protein>
<dbReference type="Pfam" id="PF00348">
    <property type="entry name" value="polyprenyl_synt"/>
    <property type="match status" value="1"/>
</dbReference>
<comment type="similarity">
    <text evidence="2">Belongs to the FPP/GGPP synthase family.</text>
</comment>
<evidence type="ECO:0000256" key="4">
    <source>
        <dbReference type="ARBA" id="ARBA00022842"/>
    </source>
</evidence>
<evidence type="ECO:0000256" key="2">
    <source>
        <dbReference type="ARBA" id="ARBA00006706"/>
    </source>
</evidence>
<dbReference type="InterPro" id="IPR008949">
    <property type="entry name" value="Isoprenoid_synthase_dom_sf"/>
</dbReference>
<dbReference type="PANTHER" id="PTHR43281">
    <property type="entry name" value="FARNESYL DIPHOSPHATE SYNTHASE"/>
    <property type="match status" value="1"/>
</dbReference>
<evidence type="ECO:0000256" key="1">
    <source>
        <dbReference type="ARBA" id="ARBA00001946"/>
    </source>
</evidence>
<keyword evidence="6" id="KW-1185">Reference proteome</keyword>